<dbReference type="AlphaFoldDB" id="A0A1T4SRD9"/>
<feature type="chain" id="PRO_5012549583" evidence="1">
    <location>
        <begin position="28"/>
        <end position="83"/>
    </location>
</feature>
<evidence type="ECO:0000313" key="2">
    <source>
        <dbReference type="EMBL" id="SKA30795.1"/>
    </source>
</evidence>
<feature type="signal peptide" evidence="1">
    <location>
        <begin position="1"/>
        <end position="27"/>
    </location>
</feature>
<protein>
    <submittedName>
        <fullName evidence="2">Uncharacterized protein</fullName>
    </submittedName>
</protein>
<evidence type="ECO:0000313" key="3">
    <source>
        <dbReference type="Proteomes" id="UP000190135"/>
    </source>
</evidence>
<reference evidence="2 3" key="1">
    <citation type="submission" date="2017-02" db="EMBL/GenBank/DDBJ databases">
        <authorList>
            <person name="Peterson S.W."/>
        </authorList>
    </citation>
    <scope>NUCLEOTIDE SEQUENCE [LARGE SCALE GENOMIC DNA]</scope>
    <source>
        <strain evidence="2 3">USBA 369</strain>
    </source>
</reference>
<name>A0A1T4SRD9_9HYPH</name>
<evidence type="ECO:0000256" key="1">
    <source>
        <dbReference type="SAM" id="SignalP"/>
    </source>
</evidence>
<dbReference type="Proteomes" id="UP000190135">
    <property type="component" value="Unassembled WGS sequence"/>
</dbReference>
<accession>A0A1T4SRD9</accession>
<dbReference type="EMBL" id="FUXL01000013">
    <property type="protein sequence ID" value="SKA30795.1"/>
    <property type="molecule type" value="Genomic_DNA"/>
</dbReference>
<organism evidence="2 3">
    <name type="scientific">Consotaella salsifontis</name>
    <dbReference type="NCBI Taxonomy" id="1365950"/>
    <lineage>
        <taxon>Bacteria</taxon>
        <taxon>Pseudomonadati</taxon>
        <taxon>Pseudomonadota</taxon>
        <taxon>Alphaproteobacteria</taxon>
        <taxon>Hyphomicrobiales</taxon>
        <taxon>Aurantimonadaceae</taxon>
        <taxon>Consotaella</taxon>
    </lineage>
</organism>
<gene>
    <name evidence="2" type="ORF">SAMN05428963_11365</name>
</gene>
<keyword evidence="1" id="KW-0732">Signal</keyword>
<proteinExistence type="predicted"/>
<keyword evidence="3" id="KW-1185">Reference proteome</keyword>
<sequence length="83" mass="9070">MQAMPFFRAVFPAALFMLATLSMPAPAGRNEPLIIRQVKMEGLEAPAYYSAPDHRFLFVGRYAPGLAAEAERIADLSQGAVSR</sequence>